<dbReference type="InterPro" id="IPR002110">
    <property type="entry name" value="Ankyrin_rpt"/>
</dbReference>
<dbReference type="EMBL" id="MCOG01000020">
    <property type="protein sequence ID" value="ORY77082.1"/>
    <property type="molecule type" value="Genomic_DNA"/>
</dbReference>
<dbReference type="Proteomes" id="UP000193920">
    <property type="component" value="Unassembled WGS sequence"/>
</dbReference>
<feature type="repeat" description="ANK" evidence="1">
    <location>
        <begin position="696"/>
        <end position="728"/>
    </location>
</feature>
<dbReference type="InterPro" id="IPR036770">
    <property type="entry name" value="Ankyrin_rpt-contain_sf"/>
</dbReference>
<evidence type="ECO:0000313" key="3">
    <source>
        <dbReference type="Proteomes" id="UP000193920"/>
    </source>
</evidence>
<evidence type="ECO:0000313" key="2">
    <source>
        <dbReference type="EMBL" id="ORY77082.1"/>
    </source>
</evidence>
<gene>
    <name evidence="2" type="ORF">LY90DRAFT_665343</name>
</gene>
<dbReference type="AlphaFoldDB" id="A0A1Y2EZN1"/>
<keyword evidence="3" id="KW-1185">Reference proteome</keyword>
<reference evidence="2 3" key="1">
    <citation type="submission" date="2016-08" db="EMBL/GenBank/DDBJ databases">
        <title>A Parts List for Fungal Cellulosomes Revealed by Comparative Genomics.</title>
        <authorList>
            <consortium name="DOE Joint Genome Institute"/>
            <person name="Haitjema C.H."/>
            <person name="Gilmore S.P."/>
            <person name="Henske J.K."/>
            <person name="Solomon K.V."/>
            <person name="De Groot R."/>
            <person name="Kuo A."/>
            <person name="Mondo S.J."/>
            <person name="Salamov A.A."/>
            <person name="Labutti K."/>
            <person name="Zhao Z."/>
            <person name="Chiniquy J."/>
            <person name="Barry K."/>
            <person name="Brewer H.M."/>
            <person name="Purvine S.O."/>
            <person name="Wright A.T."/>
            <person name="Boxma B."/>
            <person name="Van Alen T."/>
            <person name="Hackstein J.H."/>
            <person name="Baker S.E."/>
            <person name="Grigoriev I.V."/>
            <person name="O'Malley M.A."/>
        </authorList>
    </citation>
    <scope>NUCLEOTIDE SEQUENCE [LARGE SCALE GENOMIC DNA]</scope>
    <source>
        <strain evidence="2 3">G1</strain>
    </source>
</reference>
<dbReference type="PROSITE" id="PS50088">
    <property type="entry name" value="ANK_REPEAT"/>
    <property type="match status" value="2"/>
</dbReference>
<dbReference type="PANTHER" id="PTHR24118">
    <property type="entry name" value="POTE ANKYRIN DOMAIN"/>
    <property type="match status" value="1"/>
</dbReference>
<sequence>MVSEDAMEIENKTLLNLVKENNIDKLKNYIETNNYKITQWNSKEFDILIYAIENVNSISMIKFLIKECNYSTLNYFIFKDYEYKSPLSAALANNNFKIADVLLDNKADINYRMNDSSIYQNLFYKKKLNKNNLLYILNKSKNLDWIQPKLPLLIDDCIYKRKSELIKFIFNYFIFDNSFILNLLQHYKEKVPLSKKQLKDQIVNEKNKIKISDNWYNLAFEKECYKIFNIFLENDSRDKSDILKPLLKAREYIDQLYNFNKLSLFIEKVRNGELKFGKSNPILDLMMTINDKRDKVMKIIKENKINKLEEFILVNSISLMDLNGHRFDVLIYSIECNASFEMIKFIIDHYTNSLYDYYIIGENDLIKTPLTVSLINNRFDITDLLIKEGANINYRMFQGVTSSIICYLYEHEFINKKNLRYLLNHSNLKKSYVMDFINMLSKKKPYISPDIFLEIVVKRYIFSEDFILRLLHFYRNRIPLNKQQLSEQVQKEKNKIPINDWWYKKALDKNNYNAFKILFDHDSREKDEILRKIFKLYDYYDKNDECEKSETFIKKLKDPQFKISLDSIYFDNMKNILEQKKSITHLIKNGNIEEFEKYLRTHKIILNQSNHRENYWRNEDGFDILIYAIENDASLDMIKYIISLYDNLNYSNKCYFNYKFDFDYFHEKNSNNDYNNYYIEEDADFRYYFRNSYKSPIRTPLYSAIINKKYEIIDFLIEKGVDINFRLNDSNDGDIIHLLHKFHQLNEENLTFVLRHGFNIKRIIDNIDQELKTKNSYLLNYLFIGVVFKEYLSQESKKEDQNKDVLIKDEWYKIAIDKCFYNLMEILLKYEPRDKTIVFDYLYGLFENDDDKNYSPGKQYIFINHIKNKDLKQQISQYFMNKVTNKPYYVRKHKLTTQFNESVSRKKKIRLS</sequence>
<dbReference type="Pfam" id="PF13606">
    <property type="entry name" value="Ank_3"/>
    <property type="match status" value="1"/>
</dbReference>
<dbReference type="SUPFAM" id="SSF48403">
    <property type="entry name" value="Ankyrin repeat"/>
    <property type="match status" value="1"/>
</dbReference>
<dbReference type="OrthoDB" id="10598465at2759"/>
<dbReference type="Pfam" id="PF12796">
    <property type="entry name" value="Ank_2"/>
    <property type="match status" value="1"/>
</dbReference>
<organism evidence="2 3">
    <name type="scientific">Neocallimastix californiae</name>
    <dbReference type="NCBI Taxonomy" id="1754190"/>
    <lineage>
        <taxon>Eukaryota</taxon>
        <taxon>Fungi</taxon>
        <taxon>Fungi incertae sedis</taxon>
        <taxon>Chytridiomycota</taxon>
        <taxon>Chytridiomycota incertae sedis</taxon>
        <taxon>Neocallimastigomycetes</taxon>
        <taxon>Neocallimastigales</taxon>
        <taxon>Neocallimastigaceae</taxon>
        <taxon>Neocallimastix</taxon>
    </lineage>
</organism>
<proteinExistence type="predicted"/>
<keyword evidence="1" id="KW-0040">ANK repeat</keyword>
<dbReference type="SMART" id="SM00248">
    <property type="entry name" value="ANK"/>
    <property type="match status" value="6"/>
</dbReference>
<feature type="repeat" description="ANK" evidence="1">
    <location>
        <begin position="82"/>
        <end position="114"/>
    </location>
</feature>
<comment type="caution">
    <text evidence="2">The sequence shown here is derived from an EMBL/GenBank/DDBJ whole genome shotgun (WGS) entry which is preliminary data.</text>
</comment>
<evidence type="ECO:0000256" key="1">
    <source>
        <dbReference type="PROSITE-ProRule" id="PRU00023"/>
    </source>
</evidence>
<dbReference type="Gene3D" id="1.25.40.20">
    <property type="entry name" value="Ankyrin repeat-containing domain"/>
    <property type="match status" value="3"/>
</dbReference>
<protein>
    <submittedName>
        <fullName evidence="2">Ankyrin</fullName>
    </submittedName>
</protein>
<dbReference type="PANTHER" id="PTHR24118:SF99">
    <property type="entry name" value="POTE ANKYRIN DOMAIN FAMILY MEMBER 3C-RELATED"/>
    <property type="match status" value="1"/>
</dbReference>
<name>A0A1Y2EZN1_9FUNG</name>
<accession>A0A1Y2EZN1</accession>
<dbReference type="PROSITE" id="PS50297">
    <property type="entry name" value="ANK_REP_REGION"/>
    <property type="match status" value="1"/>
</dbReference>